<dbReference type="PROSITE" id="PS51257">
    <property type="entry name" value="PROKAR_LIPOPROTEIN"/>
    <property type="match status" value="1"/>
</dbReference>
<gene>
    <name evidence="1" type="ORF">S2091_3186</name>
</gene>
<dbReference type="EMBL" id="PUGF01000016">
    <property type="protein sequence ID" value="PRC92051.1"/>
    <property type="molecule type" value="Genomic_DNA"/>
</dbReference>
<keyword evidence="2" id="KW-1185">Reference proteome</keyword>
<accession>A0A2S9GWI4</accession>
<reference evidence="1 2" key="1">
    <citation type="submission" date="2018-02" db="EMBL/GenBank/DDBJ databases">
        <title>Solimicrobium silvestre gen. nov., sp. nov., isolated from alpine forest soil.</title>
        <authorList>
            <person name="Margesin R."/>
            <person name="Albuquerque L."/>
            <person name="Zhang D.-C."/>
            <person name="Froufe H.J.C."/>
            <person name="Severino R."/>
            <person name="Roxo I."/>
            <person name="Egas C."/>
            <person name="Da Costa M.S."/>
        </authorList>
    </citation>
    <scope>NUCLEOTIDE SEQUENCE [LARGE SCALE GENOMIC DNA]</scope>
    <source>
        <strain evidence="1 2">S20-91</strain>
    </source>
</reference>
<evidence type="ECO:0008006" key="3">
    <source>
        <dbReference type="Google" id="ProtNLM"/>
    </source>
</evidence>
<name>A0A2S9GWI4_9BURK</name>
<dbReference type="AlphaFoldDB" id="A0A2S9GWI4"/>
<dbReference type="RefSeq" id="WP_105532936.1">
    <property type="nucleotide sequence ID" value="NZ_PUGF01000016.1"/>
</dbReference>
<evidence type="ECO:0000313" key="2">
    <source>
        <dbReference type="Proteomes" id="UP000237839"/>
    </source>
</evidence>
<evidence type="ECO:0000313" key="1">
    <source>
        <dbReference type="EMBL" id="PRC92051.1"/>
    </source>
</evidence>
<comment type="caution">
    <text evidence="1">The sequence shown here is derived from an EMBL/GenBank/DDBJ whole genome shotgun (WGS) entry which is preliminary data.</text>
</comment>
<organism evidence="1 2">
    <name type="scientific">Solimicrobium silvestre</name>
    <dbReference type="NCBI Taxonomy" id="2099400"/>
    <lineage>
        <taxon>Bacteria</taxon>
        <taxon>Pseudomonadati</taxon>
        <taxon>Pseudomonadota</taxon>
        <taxon>Betaproteobacteria</taxon>
        <taxon>Burkholderiales</taxon>
        <taxon>Oxalobacteraceae</taxon>
        <taxon>Solimicrobium</taxon>
    </lineage>
</organism>
<proteinExistence type="predicted"/>
<dbReference type="Proteomes" id="UP000237839">
    <property type="component" value="Unassembled WGS sequence"/>
</dbReference>
<protein>
    <recommendedName>
        <fullName evidence="3">Lipoprotein</fullName>
    </recommendedName>
</protein>
<sequence>MISKITNAVAICGILMLSACSTQGTFVIPEGSKLYLGGRPEPVKVEPDGTVDTYAFGWESMGVPPNKGIQYRLEEDGKTTQEGRLRPVLRVKAIFLPPIFGILAVPTGLNPNITYNLVTGKQE</sequence>